<dbReference type="EMBL" id="BASM01000088">
    <property type="protein sequence ID" value="GAD28334.1"/>
    <property type="molecule type" value="Genomic_DNA"/>
</dbReference>
<reference evidence="1 2" key="1">
    <citation type="submission" date="2013-08" db="EMBL/GenBank/DDBJ databases">
        <title>Gluconobacter thailandicus NBRC 3257 whole genome sequence.</title>
        <authorList>
            <person name="Matsutani M."/>
            <person name="Yakushi T."/>
            <person name="Matsushita K."/>
        </authorList>
    </citation>
    <scope>NUCLEOTIDE SEQUENCE [LARGE SCALE GENOMIC DNA]</scope>
    <source>
        <strain evidence="1 2">NBRC 3257</strain>
    </source>
</reference>
<accession>A0ABQ0J1M1</accession>
<sequence>MIPESQEARLQTNKFDLTKGLIILKAEVSQEICQSSVMIIDFLKSFISVLFIIDKELPDCFPDETFMDRITVQA</sequence>
<name>A0ABQ0J1M1_GLUTH</name>
<gene>
    <name evidence="1" type="ORF">NBRC3257_3333</name>
</gene>
<evidence type="ECO:0000313" key="1">
    <source>
        <dbReference type="EMBL" id="GAD28334.1"/>
    </source>
</evidence>
<dbReference type="Proteomes" id="UP000018209">
    <property type="component" value="Unassembled WGS sequence"/>
</dbReference>
<protein>
    <recommendedName>
        <fullName evidence="3">Transposase</fullName>
    </recommendedName>
</protein>
<keyword evidence="2" id="KW-1185">Reference proteome</keyword>
<comment type="caution">
    <text evidence="1">The sequence shown here is derived from an EMBL/GenBank/DDBJ whole genome shotgun (WGS) entry which is preliminary data.</text>
</comment>
<evidence type="ECO:0008006" key="3">
    <source>
        <dbReference type="Google" id="ProtNLM"/>
    </source>
</evidence>
<organism evidence="1 2">
    <name type="scientific">Gluconobacter thailandicus NBRC 3257</name>
    <dbReference type="NCBI Taxonomy" id="1381097"/>
    <lineage>
        <taxon>Bacteria</taxon>
        <taxon>Pseudomonadati</taxon>
        <taxon>Pseudomonadota</taxon>
        <taxon>Alphaproteobacteria</taxon>
        <taxon>Acetobacterales</taxon>
        <taxon>Acetobacteraceae</taxon>
        <taxon>Gluconobacter</taxon>
    </lineage>
</organism>
<proteinExistence type="predicted"/>
<evidence type="ECO:0000313" key="2">
    <source>
        <dbReference type="Proteomes" id="UP000018209"/>
    </source>
</evidence>